<accession>A0A2P5BIL5</accession>
<comment type="caution">
    <text evidence="1">The sequence shown here is derived from an EMBL/GenBank/DDBJ whole genome shotgun (WGS) entry which is preliminary data.</text>
</comment>
<organism evidence="1 2">
    <name type="scientific">Parasponia andersonii</name>
    <name type="common">Sponia andersonii</name>
    <dbReference type="NCBI Taxonomy" id="3476"/>
    <lineage>
        <taxon>Eukaryota</taxon>
        <taxon>Viridiplantae</taxon>
        <taxon>Streptophyta</taxon>
        <taxon>Embryophyta</taxon>
        <taxon>Tracheophyta</taxon>
        <taxon>Spermatophyta</taxon>
        <taxon>Magnoliopsida</taxon>
        <taxon>eudicotyledons</taxon>
        <taxon>Gunneridae</taxon>
        <taxon>Pentapetalae</taxon>
        <taxon>rosids</taxon>
        <taxon>fabids</taxon>
        <taxon>Rosales</taxon>
        <taxon>Cannabaceae</taxon>
        <taxon>Parasponia</taxon>
    </lineage>
</organism>
<evidence type="ECO:0000313" key="2">
    <source>
        <dbReference type="Proteomes" id="UP000237105"/>
    </source>
</evidence>
<dbReference type="EMBL" id="JXTB01000273">
    <property type="protein sequence ID" value="PON48632.1"/>
    <property type="molecule type" value="Genomic_DNA"/>
</dbReference>
<gene>
    <name evidence="1" type="ORF">PanWU01x14_235970</name>
</gene>
<name>A0A2P5BIL5_PARAD</name>
<evidence type="ECO:0000313" key="1">
    <source>
        <dbReference type="EMBL" id="PON48632.1"/>
    </source>
</evidence>
<dbReference type="AlphaFoldDB" id="A0A2P5BIL5"/>
<reference evidence="2" key="1">
    <citation type="submission" date="2016-06" db="EMBL/GenBank/DDBJ databases">
        <title>Parallel loss of symbiosis genes in relatives of nitrogen-fixing non-legume Parasponia.</title>
        <authorList>
            <person name="Van Velzen R."/>
            <person name="Holmer R."/>
            <person name="Bu F."/>
            <person name="Rutten L."/>
            <person name="Van Zeijl A."/>
            <person name="Liu W."/>
            <person name="Santuari L."/>
            <person name="Cao Q."/>
            <person name="Sharma T."/>
            <person name="Shen D."/>
            <person name="Roswanjaya Y."/>
            <person name="Wardhani T."/>
            <person name="Kalhor M.S."/>
            <person name="Jansen J."/>
            <person name="Van den Hoogen J."/>
            <person name="Gungor B."/>
            <person name="Hartog M."/>
            <person name="Hontelez J."/>
            <person name="Verver J."/>
            <person name="Yang W.-C."/>
            <person name="Schijlen E."/>
            <person name="Repin R."/>
            <person name="Schilthuizen M."/>
            <person name="Schranz E."/>
            <person name="Heidstra R."/>
            <person name="Miyata K."/>
            <person name="Fedorova E."/>
            <person name="Kohlen W."/>
            <person name="Bisseling T."/>
            <person name="Smit S."/>
            <person name="Geurts R."/>
        </authorList>
    </citation>
    <scope>NUCLEOTIDE SEQUENCE [LARGE SCALE GENOMIC DNA]</scope>
    <source>
        <strain evidence="2">cv. WU1-14</strain>
    </source>
</reference>
<sequence>MEKMAKALVARDTVTANYLHYRKKGQYRELLSSLLLIAKTFVRATTNGEDFVLGKCSHKCPVITARRMS</sequence>
<keyword evidence="2" id="KW-1185">Reference proteome</keyword>
<protein>
    <submittedName>
        <fullName evidence="1">Uncharacterized protein</fullName>
    </submittedName>
</protein>
<dbReference type="Proteomes" id="UP000237105">
    <property type="component" value="Unassembled WGS sequence"/>
</dbReference>
<proteinExistence type="predicted"/>